<evidence type="ECO:0000256" key="3">
    <source>
        <dbReference type="ARBA" id="ARBA00025603"/>
    </source>
</evidence>
<comment type="subunit">
    <text evidence="4 5">Homooligomer. Interacts with the replication-associated protein (REP). Interacts with host proliferating cell nuclear antigen (PCNA). Interacts with host retinoblastoma-related protein 1 (RBR1), and may thereby deregulate the host cell cycle. Oligomerization and interaction with PCNA are necessary for optimal replication enhancement.</text>
</comment>
<dbReference type="GO" id="GO:0016032">
    <property type="term" value="P:viral process"/>
    <property type="evidence" value="ECO:0007669"/>
    <property type="project" value="InterPro"/>
</dbReference>
<keyword evidence="2 5" id="KW-0945">Host-virus interaction</keyword>
<evidence type="ECO:0000256" key="5">
    <source>
        <dbReference type="RuleBase" id="RU363029"/>
    </source>
</evidence>
<organism evidence="6">
    <name type="scientific">Tomato yellow leaf curl virus</name>
    <dbReference type="NCBI Taxonomy" id="10832"/>
    <lineage>
        <taxon>Viruses</taxon>
        <taxon>Monodnaviria</taxon>
        <taxon>Shotokuvirae</taxon>
        <taxon>Cressdnaviricota</taxon>
        <taxon>Repensiviricetes</taxon>
        <taxon>Geplafuvirales</taxon>
        <taxon>Geminiviridae</taxon>
        <taxon>Begomovirus</taxon>
        <taxon>Begomovirus coheni</taxon>
    </lineage>
</organism>
<evidence type="ECO:0000256" key="2">
    <source>
        <dbReference type="ARBA" id="ARBA00022581"/>
    </source>
</evidence>
<name>A0A0A1EIX3_9GEMI</name>
<proteinExistence type="inferred from homology"/>
<dbReference type="Pfam" id="PF01407">
    <property type="entry name" value="Gemini_AL3"/>
    <property type="match status" value="1"/>
</dbReference>
<dbReference type="EMBL" id="KM435319">
    <property type="protein sequence ID" value="AIY31170.1"/>
    <property type="molecule type" value="Genomic_DNA"/>
</dbReference>
<accession>A0A0A1EIX3</accession>
<evidence type="ECO:0000256" key="1">
    <source>
        <dbReference type="ARBA" id="ARBA00009424"/>
    </source>
</evidence>
<evidence type="ECO:0000313" key="6">
    <source>
        <dbReference type="EMBL" id="AIY31170.1"/>
    </source>
</evidence>
<comment type="function">
    <text evidence="3">Increases viral DNA accumulation. Enhances infectivity and symptom expression.</text>
</comment>
<dbReference type="PRINTS" id="PR00231">
    <property type="entry name" value="GEMCOATAL3"/>
</dbReference>
<dbReference type="InterPro" id="IPR000657">
    <property type="entry name" value="Gemini_AL3"/>
</dbReference>
<evidence type="ECO:0000256" key="4">
    <source>
        <dbReference type="ARBA" id="ARBA00025955"/>
    </source>
</evidence>
<comment type="similarity">
    <text evidence="1 5">Belongs to the geminiviridae replication enhancer protein family.</text>
</comment>
<gene>
    <name evidence="6" type="primary">AC3</name>
</gene>
<reference evidence="6" key="1">
    <citation type="submission" date="2014-08" db="EMBL/GenBank/DDBJ databases">
        <title>Genetic Diversity and Infectious Clone Construction of Tomato yellow leaf curl virus in Shandong.</title>
        <authorList>
            <person name="Xue D."/>
            <person name="Li J."/>
            <person name="Xu X."/>
        </authorList>
    </citation>
    <scope>NUCLEOTIDE SEQUENCE</scope>
    <source>
        <strain evidence="6">SD-LC</strain>
    </source>
</reference>
<sequence>MDSRTGARITACQAENRVFIWEINNPLTFKIREHSQRPFRMNNVSISIQIIFNHNITKALGIHICFHNFRISTTLQRQTGPFIRVYRYQVLKYFYSLGVNSINNVIRAVVHVLYDILENRINVTATHDIKYKFY</sequence>
<protein>
    <recommendedName>
        <fullName evidence="5">Replication enhancer</fullName>
        <shortName evidence="5">REn</shortName>
    </recommendedName>
</protein>